<comment type="caution">
    <text evidence="1">The sequence shown here is derived from an EMBL/GenBank/DDBJ whole genome shotgun (WGS) entry which is preliminary data.</text>
</comment>
<gene>
    <name evidence="1" type="ORF">O181_035410</name>
</gene>
<proteinExistence type="predicted"/>
<name>A0A9Q3D6U4_9BASI</name>
<dbReference type="EMBL" id="AVOT02013241">
    <property type="protein sequence ID" value="MBW0495695.1"/>
    <property type="molecule type" value="Genomic_DNA"/>
</dbReference>
<dbReference type="Proteomes" id="UP000765509">
    <property type="component" value="Unassembled WGS sequence"/>
</dbReference>
<protein>
    <submittedName>
        <fullName evidence="1">Uncharacterized protein</fullName>
    </submittedName>
</protein>
<reference evidence="1" key="1">
    <citation type="submission" date="2021-03" db="EMBL/GenBank/DDBJ databases">
        <title>Draft genome sequence of rust myrtle Austropuccinia psidii MF-1, a brazilian biotype.</title>
        <authorList>
            <person name="Quecine M.C."/>
            <person name="Pachon D.M.R."/>
            <person name="Bonatelli M.L."/>
            <person name="Correr F.H."/>
            <person name="Franceschini L.M."/>
            <person name="Leite T.F."/>
            <person name="Margarido G.R.A."/>
            <person name="Almeida C.A."/>
            <person name="Ferrarezi J.A."/>
            <person name="Labate C.A."/>
        </authorList>
    </citation>
    <scope>NUCLEOTIDE SEQUENCE</scope>
    <source>
        <strain evidence="1">MF-1</strain>
    </source>
</reference>
<sequence>MSCWFDLLKTLSLESLKTALIYFIPDCDLPLSITESKSFQQLLWLCNPSGPNILVQHTVLTGHLSNIFYFHQEQIHKIIITESETLVSFTTDLWASTNVKAFMAITENFMDSDLKLKSIVST</sequence>
<dbReference type="AlphaFoldDB" id="A0A9Q3D6U4"/>
<accession>A0A9Q3D6U4</accession>
<keyword evidence="2" id="KW-1185">Reference proteome</keyword>
<evidence type="ECO:0000313" key="2">
    <source>
        <dbReference type="Proteomes" id="UP000765509"/>
    </source>
</evidence>
<evidence type="ECO:0000313" key="1">
    <source>
        <dbReference type="EMBL" id="MBW0495695.1"/>
    </source>
</evidence>
<organism evidence="1 2">
    <name type="scientific">Austropuccinia psidii MF-1</name>
    <dbReference type="NCBI Taxonomy" id="1389203"/>
    <lineage>
        <taxon>Eukaryota</taxon>
        <taxon>Fungi</taxon>
        <taxon>Dikarya</taxon>
        <taxon>Basidiomycota</taxon>
        <taxon>Pucciniomycotina</taxon>
        <taxon>Pucciniomycetes</taxon>
        <taxon>Pucciniales</taxon>
        <taxon>Sphaerophragmiaceae</taxon>
        <taxon>Austropuccinia</taxon>
    </lineage>
</organism>